<dbReference type="Pfam" id="PF16347">
    <property type="entry name" value="SGSH_C"/>
    <property type="match status" value="1"/>
</dbReference>
<accession>A0A2S8FXW1</accession>
<keyword evidence="3" id="KW-0732">Signal</keyword>
<dbReference type="Proteomes" id="UP000240009">
    <property type="component" value="Unassembled WGS sequence"/>
</dbReference>
<protein>
    <submittedName>
        <fullName evidence="5">Sulfatase</fullName>
    </submittedName>
</protein>
<evidence type="ECO:0000313" key="6">
    <source>
        <dbReference type="Proteomes" id="UP000240009"/>
    </source>
</evidence>
<dbReference type="InterPro" id="IPR017850">
    <property type="entry name" value="Alkaline_phosphatase_core_sf"/>
</dbReference>
<feature type="signal peptide" evidence="3">
    <location>
        <begin position="1"/>
        <end position="28"/>
    </location>
</feature>
<evidence type="ECO:0000256" key="3">
    <source>
        <dbReference type="SAM" id="SignalP"/>
    </source>
</evidence>
<dbReference type="AlphaFoldDB" id="A0A2S8FXW1"/>
<feature type="domain" description="N-sulphoglucosamine sulphohydrolase C-terminal" evidence="4">
    <location>
        <begin position="346"/>
        <end position="500"/>
    </location>
</feature>
<comment type="caution">
    <text evidence="5">The sequence shown here is derived from an EMBL/GenBank/DDBJ whole genome shotgun (WGS) entry which is preliminary data.</text>
</comment>
<dbReference type="PROSITE" id="PS00523">
    <property type="entry name" value="SULFATASE_1"/>
    <property type="match status" value="1"/>
</dbReference>
<dbReference type="GO" id="GO:0016787">
    <property type="term" value="F:hydrolase activity"/>
    <property type="evidence" value="ECO:0007669"/>
    <property type="project" value="UniProtKB-KW"/>
</dbReference>
<name>A0A2S8FXW1_9BACT</name>
<dbReference type="Gene3D" id="3.40.720.10">
    <property type="entry name" value="Alkaline Phosphatase, subunit A"/>
    <property type="match status" value="1"/>
</dbReference>
<feature type="chain" id="PRO_5015767349" evidence="3">
    <location>
        <begin position="29"/>
        <end position="513"/>
    </location>
</feature>
<organism evidence="5 6">
    <name type="scientific">Blastopirellula marina</name>
    <dbReference type="NCBI Taxonomy" id="124"/>
    <lineage>
        <taxon>Bacteria</taxon>
        <taxon>Pseudomonadati</taxon>
        <taxon>Planctomycetota</taxon>
        <taxon>Planctomycetia</taxon>
        <taxon>Pirellulales</taxon>
        <taxon>Pirellulaceae</taxon>
        <taxon>Blastopirellula</taxon>
    </lineage>
</organism>
<dbReference type="RefSeq" id="WP_105351580.1">
    <property type="nucleotide sequence ID" value="NZ_PUIA01000017.1"/>
</dbReference>
<sequence length="513" mass="59316">MTHFIRYFTLLFLIVLSIVGTLGRTAQAADQAAAKKPNILFMMSDDHAFQAISAYPGAINKTPNIDRIAKEGMRFDHCYVTNSICGPARAVILTGKYSHLNGFYDNHTPRFDGSQQTFAKLLQKAGYQTAIIGKWHLGTEPTGFDYFNVLQGQGPYYNPKMRTSDGPKNYEGHTSEIITDLALEWLQEKRDPNKPFLLMYQHKAPHRNWMPAPKFLNKYDDFEFAEPETMWDDYKNRASGARDQDMTIEKTMNMHDLKVAKQRGLTPKQQKVWDAAYGPKNKAFEDAKLEGKDLTRWKFQRYIKDYLRCIDSVDEGVGQVLDYLDENGLTDNTLVIYSSDQGFYLGEHGWFDKRWMYEESFRTPLLVRWPGHIKPGTVSDALVMNLDFPETMLAAAGVDIPADMQGLSLLPIFQDDGKTPKDWPRKELYYHYYEFPGAHSVPRHYGAFDGRYKLINYYQLGEWELFDLQEDPQEMNSVYGKPEYAEVQAKMHEKLKELRVKYKDDTPRDGGKY</sequence>
<dbReference type="PROSITE" id="PS00149">
    <property type="entry name" value="SULFATASE_2"/>
    <property type="match status" value="1"/>
</dbReference>
<dbReference type="EMBL" id="PUIA01000017">
    <property type="protein sequence ID" value="PQO37019.1"/>
    <property type="molecule type" value="Genomic_DNA"/>
</dbReference>
<dbReference type="InterPro" id="IPR002591">
    <property type="entry name" value="Phosphodiest/P_Trfase"/>
</dbReference>
<dbReference type="PANTHER" id="PTHR43108">
    <property type="entry name" value="N-ACETYLGLUCOSAMINE-6-SULFATASE FAMILY MEMBER"/>
    <property type="match status" value="1"/>
</dbReference>
<evidence type="ECO:0000259" key="4">
    <source>
        <dbReference type="Pfam" id="PF16347"/>
    </source>
</evidence>
<evidence type="ECO:0000256" key="1">
    <source>
        <dbReference type="ARBA" id="ARBA00008779"/>
    </source>
</evidence>
<gene>
    <name evidence="5" type="ORF">C5Y96_07625</name>
</gene>
<dbReference type="InterPro" id="IPR024607">
    <property type="entry name" value="Sulfatase_CS"/>
</dbReference>
<dbReference type="SUPFAM" id="SSF53649">
    <property type="entry name" value="Alkaline phosphatase-like"/>
    <property type="match status" value="1"/>
</dbReference>
<dbReference type="InterPro" id="IPR032506">
    <property type="entry name" value="SGSH_C"/>
</dbReference>
<dbReference type="OrthoDB" id="237120at2"/>
<dbReference type="Pfam" id="PF01663">
    <property type="entry name" value="Phosphodiest"/>
    <property type="match status" value="1"/>
</dbReference>
<dbReference type="PANTHER" id="PTHR43108:SF6">
    <property type="entry name" value="N-SULPHOGLUCOSAMINE SULPHOHYDROLASE"/>
    <property type="match status" value="1"/>
</dbReference>
<comment type="similarity">
    <text evidence="1">Belongs to the sulfatase family.</text>
</comment>
<reference evidence="5 6" key="1">
    <citation type="submission" date="2018-02" db="EMBL/GenBank/DDBJ databases">
        <title>Comparative genomes isolates from brazilian mangrove.</title>
        <authorList>
            <person name="Araujo J.E."/>
            <person name="Taketani R.G."/>
            <person name="Silva M.C.P."/>
            <person name="Loureco M.V."/>
            <person name="Andreote F.D."/>
        </authorList>
    </citation>
    <scope>NUCLEOTIDE SEQUENCE [LARGE SCALE GENOMIC DNA]</scope>
    <source>
        <strain evidence="5 6">HEX-2 MGV</strain>
    </source>
</reference>
<keyword evidence="2" id="KW-0378">Hydrolase</keyword>
<evidence type="ECO:0000313" key="5">
    <source>
        <dbReference type="EMBL" id="PQO37019.1"/>
    </source>
</evidence>
<proteinExistence type="inferred from homology"/>
<dbReference type="CDD" id="cd16031">
    <property type="entry name" value="G6S_like"/>
    <property type="match status" value="1"/>
</dbReference>
<evidence type="ECO:0000256" key="2">
    <source>
        <dbReference type="ARBA" id="ARBA00022801"/>
    </source>
</evidence>